<dbReference type="Pfam" id="PF02630">
    <property type="entry name" value="SCO1-SenC"/>
    <property type="match status" value="1"/>
</dbReference>
<comment type="similarity">
    <text evidence="1">Belongs to the SCO1/2 family.</text>
</comment>
<dbReference type="InterPro" id="IPR036249">
    <property type="entry name" value="Thioredoxin-like_sf"/>
</dbReference>
<name>A0A6G4QU41_9CAUL</name>
<dbReference type="InterPro" id="IPR013766">
    <property type="entry name" value="Thioredoxin_domain"/>
</dbReference>
<gene>
    <name evidence="6" type="ORF">G5B46_05930</name>
</gene>
<dbReference type="SUPFAM" id="SSF52833">
    <property type="entry name" value="Thioredoxin-like"/>
    <property type="match status" value="1"/>
</dbReference>
<keyword evidence="2 3" id="KW-0186">Copper</keyword>
<feature type="disulfide bond" description="Redox-active" evidence="4">
    <location>
        <begin position="66"/>
        <end position="70"/>
    </location>
</feature>
<evidence type="ECO:0000313" key="6">
    <source>
        <dbReference type="EMBL" id="NGM49140.1"/>
    </source>
</evidence>
<organism evidence="6">
    <name type="scientific">Caulobacter sp. 602-2</name>
    <dbReference type="NCBI Taxonomy" id="2710887"/>
    <lineage>
        <taxon>Bacteria</taxon>
        <taxon>Pseudomonadati</taxon>
        <taxon>Pseudomonadota</taxon>
        <taxon>Alphaproteobacteria</taxon>
        <taxon>Caulobacterales</taxon>
        <taxon>Caulobacteraceae</taxon>
        <taxon>Caulobacter</taxon>
    </lineage>
</organism>
<feature type="binding site" evidence="3">
    <location>
        <position position="70"/>
    </location>
    <ligand>
        <name>Cu cation</name>
        <dbReference type="ChEBI" id="CHEBI:23378"/>
    </ligand>
</feature>
<dbReference type="AlphaFoldDB" id="A0A6G4QU41"/>
<proteinExistence type="inferred from homology"/>
<reference evidence="6" key="1">
    <citation type="submission" date="2020-02" db="EMBL/GenBank/DDBJ databases">
        <authorList>
            <person name="Gao J."/>
            <person name="Sun J."/>
        </authorList>
    </citation>
    <scope>NUCLEOTIDE SEQUENCE</scope>
    <source>
        <strain evidence="6">602-2</strain>
    </source>
</reference>
<comment type="caution">
    <text evidence="6">The sequence shown here is derived from an EMBL/GenBank/DDBJ whole genome shotgun (WGS) entry which is preliminary data.</text>
</comment>
<dbReference type="FunFam" id="3.40.30.10:FF:000013">
    <property type="entry name" value="Blast:Protein SCO1 homolog, mitochondrial"/>
    <property type="match status" value="1"/>
</dbReference>
<evidence type="ECO:0000259" key="5">
    <source>
        <dbReference type="PROSITE" id="PS51352"/>
    </source>
</evidence>
<dbReference type="CDD" id="cd02968">
    <property type="entry name" value="SCO"/>
    <property type="match status" value="1"/>
</dbReference>
<dbReference type="GO" id="GO:0046872">
    <property type="term" value="F:metal ion binding"/>
    <property type="evidence" value="ECO:0007669"/>
    <property type="project" value="UniProtKB-KW"/>
</dbReference>
<dbReference type="EMBL" id="JAAKGT010000002">
    <property type="protein sequence ID" value="NGM49140.1"/>
    <property type="molecule type" value="Genomic_DNA"/>
</dbReference>
<feature type="binding site" evidence="3">
    <location>
        <position position="154"/>
    </location>
    <ligand>
        <name>Cu cation</name>
        <dbReference type="ChEBI" id="CHEBI:23378"/>
    </ligand>
</feature>
<feature type="domain" description="Thioredoxin" evidence="5">
    <location>
        <begin position="28"/>
        <end position="190"/>
    </location>
</feature>
<keyword evidence="3" id="KW-0479">Metal-binding</keyword>
<dbReference type="PROSITE" id="PS51352">
    <property type="entry name" value="THIOREDOXIN_2"/>
    <property type="match status" value="1"/>
</dbReference>
<protein>
    <submittedName>
        <fullName evidence="6">SCO family protein</fullName>
    </submittedName>
</protein>
<accession>A0A6G4QU41</accession>
<evidence type="ECO:0000256" key="4">
    <source>
        <dbReference type="PIRSR" id="PIRSR603782-2"/>
    </source>
</evidence>
<feature type="binding site" evidence="3">
    <location>
        <position position="66"/>
    </location>
    <ligand>
        <name>Cu cation</name>
        <dbReference type="ChEBI" id="CHEBI:23378"/>
    </ligand>
</feature>
<evidence type="ECO:0000256" key="1">
    <source>
        <dbReference type="ARBA" id="ARBA00010996"/>
    </source>
</evidence>
<dbReference type="InterPro" id="IPR003782">
    <property type="entry name" value="SCO1/SenC"/>
</dbReference>
<dbReference type="PANTHER" id="PTHR12151:SF25">
    <property type="entry name" value="LINALOOL DEHYDRATASE_ISOMERASE DOMAIN-CONTAINING PROTEIN"/>
    <property type="match status" value="1"/>
</dbReference>
<keyword evidence="4" id="KW-1015">Disulfide bond</keyword>
<dbReference type="Gene3D" id="3.40.30.10">
    <property type="entry name" value="Glutaredoxin"/>
    <property type="match status" value="1"/>
</dbReference>
<evidence type="ECO:0000256" key="2">
    <source>
        <dbReference type="ARBA" id="ARBA00023008"/>
    </source>
</evidence>
<sequence>MSKLVLAALICTAPLAACDRAEEHAKAASTANVGGPFQLVDQDGKAVTEKDLLGKPTAIFFGFTFCPEVCPTTLTEMTGWLKDLGPDADKLNVVFVSVDPERDTPAQLKLYLSNFDHRIRGLTGTTAQTDAAAKAYRIYHRKVAIEGGEYTVDHSSAVYLFDAKGAFVEPIGYGGPPERGLAQLKALLKG</sequence>
<evidence type="ECO:0000256" key="3">
    <source>
        <dbReference type="PIRSR" id="PIRSR603782-1"/>
    </source>
</evidence>
<dbReference type="PANTHER" id="PTHR12151">
    <property type="entry name" value="ELECTRON TRANSPORT PROTIN SCO1/SENC FAMILY MEMBER"/>
    <property type="match status" value="1"/>
</dbReference>